<dbReference type="AlphaFoldDB" id="A0A8T3YKZ9"/>
<evidence type="ECO:0000313" key="1">
    <source>
        <dbReference type="EMBL" id="MBI4209986.1"/>
    </source>
</evidence>
<name>A0A8T3YKZ9_9ARCH</name>
<accession>A0A8T3YKZ9</accession>
<evidence type="ECO:0000313" key="2">
    <source>
        <dbReference type="Proteomes" id="UP000732298"/>
    </source>
</evidence>
<protein>
    <submittedName>
        <fullName evidence="1">Uncharacterized protein</fullName>
    </submittedName>
</protein>
<comment type="caution">
    <text evidence="1">The sequence shown here is derived from an EMBL/GenBank/DDBJ whole genome shotgun (WGS) entry which is preliminary data.</text>
</comment>
<dbReference type="EMBL" id="JACQPB010000005">
    <property type="protein sequence ID" value="MBI4209986.1"/>
    <property type="molecule type" value="Genomic_DNA"/>
</dbReference>
<reference evidence="1" key="1">
    <citation type="submission" date="2020-07" db="EMBL/GenBank/DDBJ databases">
        <title>Huge and variable diversity of episymbiotic CPR bacteria and DPANN archaea in groundwater ecosystems.</title>
        <authorList>
            <person name="He C.Y."/>
            <person name="Keren R."/>
            <person name="Whittaker M."/>
            <person name="Farag I.F."/>
            <person name="Doudna J."/>
            <person name="Cate J.H.D."/>
            <person name="Banfield J.F."/>
        </authorList>
    </citation>
    <scope>NUCLEOTIDE SEQUENCE</scope>
    <source>
        <strain evidence="1">NC_groundwater_1296_Ag_S-0.2um_52_80</strain>
    </source>
</reference>
<proteinExistence type="predicted"/>
<sequence length="127" mass="15219">MAKKALSKKQRLKKLKEISKAFQKNKALQDYLSPLKLKTTCFAAPVQIEGTIFRKHFYFRARWQDATLEIAESKKELWKENFLFTKSRHYSKTKYGESYASWMRQTEALKLVAKWLAQYEKELFKKK</sequence>
<dbReference type="Proteomes" id="UP000732298">
    <property type="component" value="Unassembled WGS sequence"/>
</dbReference>
<gene>
    <name evidence="1" type="ORF">HY544_00570</name>
</gene>
<organism evidence="1 2">
    <name type="scientific">Candidatus Iainarchaeum sp</name>
    <dbReference type="NCBI Taxonomy" id="3101447"/>
    <lineage>
        <taxon>Archaea</taxon>
        <taxon>Candidatus Iainarchaeota</taxon>
        <taxon>Candidatus Iainarchaeia</taxon>
        <taxon>Candidatus Iainarchaeales</taxon>
        <taxon>Candidatus Iainarchaeaceae</taxon>
        <taxon>Candidatus Iainarchaeum</taxon>
    </lineage>
</organism>